<dbReference type="GO" id="GO:0016747">
    <property type="term" value="F:acyltransferase activity, transferring groups other than amino-acyl groups"/>
    <property type="evidence" value="ECO:0007669"/>
    <property type="project" value="InterPro"/>
</dbReference>
<evidence type="ECO:0000256" key="1">
    <source>
        <dbReference type="ARBA" id="ARBA00022679"/>
    </source>
</evidence>
<name>A0A5Q3QKL1_9PSEU</name>
<evidence type="ECO:0000259" key="3">
    <source>
        <dbReference type="PROSITE" id="PS51186"/>
    </source>
</evidence>
<evidence type="ECO:0000313" key="4">
    <source>
        <dbReference type="EMBL" id="QGK72055.1"/>
    </source>
</evidence>
<feature type="domain" description="N-acetyltransferase" evidence="3">
    <location>
        <begin position="131"/>
        <end position="276"/>
    </location>
</feature>
<evidence type="ECO:0000313" key="5">
    <source>
        <dbReference type="Proteomes" id="UP000371041"/>
    </source>
</evidence>
<dbReference type="Pfam" id="PF00583">
    <property type="entry name" value="Acetyltransf_1"/>
    <property type="match status" value="1"/>
</dbReference>
<dbReference type="InterPro" id="IPR050832">
    <property type="entry name" value="Bact_Acetyltransf"/>
</dbReference>
<reference evidence="5" key="1">
    <citation type="submission" date="2019-11" db="EMBL/GenBank/DDBJ databases">
        <title>The complete genome sequence of Saccharopolyspora sp. E2A.</title>
        <authorList>
            <person name="Zhang G."/>
        </authorList>
    </citation>
    <scope>NUCLEOTIDE SEQUENCE [LARGE SCALE GENOMIC DNA]</scope>
    <source>
        <strain evidence="5">E2A</strain>
    </source>
</reference>
<keyword evidence="1 4" id="KW-0808">Transferase</keyword>
<evidence type="ECO:0000256" key="2">
    <source>
        <dbReference type="ARBA" id="ARBA00023315"/>
    </source>
</evidence>
<dbReference type="PANTHER" id="PTHR43877">
    <property type="entry name" value="AMINOALKYLPHOSPHONATE N-ACETYLTRANSFERASE-RELATED-RELATED"/>
    <property type="match status" value="1"/>
</dbReference>
<accession>A0A5Q3QKL1</accession>
<keyword evidence="2" id="KW-0012">Acyltransferase</keyword>
<keyword evidence="5" id="KW-1185">Reference proteome</keyword>
<sequence>MDPLHDPDDEELLHPRQARELAGRVEVARLSSGAIRYGRTGQVAAASVVLNPDDPLPGGNHACGLWGTGAEVAGTLLRLERTFADSDRAEAVVYASPTTVGEIEGIADDAGWRAVEENVALVHRTPQAPGTRARLATGADAPGIAELVADDAGLSGGAEARLVRLLGHRLDDPRCLLLVVDDADADPPRVAGFAQGFAEHGVGLVEHVVVRPGRRRRGIGSTLVGAVVAAARDRGATLVAAQTEEGGGAQRFAEECGFEVTYPVTTFARRIDELLD</sequence>
<dbReference type="InterPro" id="IPR016181">
    <property type="entry name" value="Acyl_CoA_acyltransferase"/>
</dbReference>
<dbReference type="Gene3D" id="3.40.630.30">
    <property type="match status" value="1"/>
</dbReference>
<dbReference type="EMBL" id="CP045929">
    <property type="protein sequence ID" value="QGK72055.1"/>
    <property type="molecule type" value="Genomic_DNA"/>
</dbReference>
<protein>
    <submittedName>
        <fullName evidence="4">GNAT family N-acetyltransferase</fullName>
    </submittedName>
</protein>
<dbReference type="AlphaFoldDB" id="A0A5Q3QKL1"/>
<dbReference type="SUPFAM" id="SSF55729">
    <property type="entry name" value="Acyl-CoA N-acyltransferases (Nat)"/>
    <property type="match status" value="1"/>
</dbReference>
<gene>
    <name evidence="4" type="ORF">GIY23_04900</name>
</gene>
<dbReference type="KEGG" id="sace:GIY23_04900"/>
<organism evidence="4 5">
    <name type="scientific">Allosaccharopolyspora coralli</name>
    <dbReference type="NCBI Taxonomy" id="2665642"/>
    <lineage>
        <taxon>Bacteria</taxon>
        <taxon>Bacillati</taxon>
        <taxon>Actinomycetota</taxon>
        <taxon>Actinomycetes</taxon>
        <taxon>Pseudonocardiales</taxon>
        <taxon>Pseudonocardiaceae</taxon>
        <taxon>Allosaccharopolyspora</taxon>
    </lineage>
</organism>
<dbReference type="Proteomes" id="UP000371041">
    <property type="component" value="Chromosome"/>
</dbReference>
<proteinExistence type="predicted"/>
<dbReference type="InterPro" id="IPR000182">
    <property type="entry name" value="GNAT_dom"/>
</dbReference>
<dbReference type="PROSITE" id="PS51186">
    <property type="entry name" value="GNAT"/>
    <property type="match status" value="1"/>
</dbReference>